<dbReference type="AlphaFoldDB" id="K1XIE5"/>
<dbReference type="GeneID" id="18765460"/>
<dbReference type="HOGENOM" id="CLU_1806588_0_0_1"/>
<dbReference type="KEGG" id="mbe:MBM_09525"/>
<evidence type="ECO:0000313" key="2">
    <source>
        <dbReference type="Proteomes" id="UP000006753"/>
    </source>
</evidence>
<name>K1XIE5_MARBU</name>
<dbReference type="Proteomes" id="UP000006753">
    <property type="component" value="Unassembled WGS sequence"/>
</dbReference>
<accession>K1XIE5</accession>
<reference evidence="1 2" key="1">
    <citation type="journal article" date="2012" name="BMC Genomics">
        <title>Sequencing the genome of Marssonina brunnea reveals fungus-poplar co-evolution.</title>
        <authorList>
            <person name="Zhu S."/>
            <person name="Cao Y.-Z."/>
            <person name="Jiang C."/>
            <person name="Tan B.-Y."/>
            <person name="Wang Z."/>
            <person name="Feng S."/>
            <person name="Zhang L."/>
            <person name="Su X.-H."/>
            <person name="Brejova B."/>
            <person name="Vinar T."/>
            <person name="Xu M."/>
            <person name="Wang M.-X."/>
            <person name="Zhang S.-G."/>
            <person name="Huang M.-R."/>
            <person name="Wu R."/>
            <person name="Zhou Y."/>
        </authorList>
    </citation>
    <scope>NUCLEOTIDE SEQUENCE [LARGE SCALE GENOMIC DNA]</scope>
    <source>
        <strain evidence="1 2">MB_m1</strain>
    </source>
</reference>
<proteinExistence type="predicted"/>
<dbReference type="EMBL" id="JH921460">
    <property type="protein sequence ID" value="EKD12204.1"/>
    <property type="molecule type" value="Genomic_DNA"/>
</dbReference>
<dbReference type="OrthoDB" id="3528621at2759"/>
<gene>
    <name evidence="1" type="ORF">MBM_09525</name>
</gene>
<keyword evidence="2" id="KW-1185">Reference proteome</keyword>
<organism evidence="1 2">
    <name type="scientific">Marssonina brunnea f. sp. multigermtubi (strain MB_m1)</name>
    <name type="common">Marssonina leaf spot fungus</name>
    <dbReference type="NCBI Taxonomy" id="1072389"/>
    <lineage>
        <taxon>Eukaryota</taxon>
        <taxon>Fungi</taxon>
        <taxon>Dikarya</taxon>
        <taxon>Ascomycota</taxon>
        <taxon>Pezizomycotina</taxon>
        <taxon>Leotiomycetes</taxon>
        <taxon>Helotiales</taxon>
        <taxon>Drepanopezizaceae</taxon>
        <taxon>Drepanopeziza</taxon>
    </lineage>
</organism>
<dbReference type="InParanoid" id="K1XIE5"/>
<sequence length="143" mass="16340">MTMTTSPLTPPITPPVPPPSRFCCLQVRLLWEKCGHIETLTIHELPCKKLYRGWLPETSPYLQVKPCPVMTRHLALKRARCERCTEAVVAPKRALFGWGSVGKRDRCGEVVPIAEIVARRTEWIKVMAAQAERNRRRDGARRL</sequence>
<dbReference type="RefSeq" id="XP_007297414.1">
    <property type="nucleotide sequence ID" value="XM_007297352.1"/>
</dbReference>
<evidence type="ECO:0000313" key="1">
    <source>
        <dbReference type="EMBL" id="EKD12204.1"/>
    </source>
</evidence>
<protein>
    <submittedName>
        <fullName evidence="1">Uncharacterized protein</fullName>
    </submittedName>
</protein>